<dbReference type="EMBL" id="CAXKWB010013769">
    <property type="protein sequence ID" value="CAL4108463.1"/>
    <property type="molecule type" value="Genomic_DNA"/>
</dbReference>
<feature type="compositionally biased region" description="Polar residues" evidence="8">
    <location>
        <begin position="358"/>
        <end position="368"/>
    </location>
</feature>
<keyword evidence="7" id="KW-0175">Coiled coil</keyword>
<feature type="compositionally biased region" description="Polar residues" evidence="8">
    <location>
        <begin position="1279"/>
        <end position="1299"/>
    </location>
</feature>
<feature type="region of interest" description="Disordered" evidence="8">
    <location>
        <begin position="1253"/>
        <end position="1306"/>
    </location>
</feature>
<dbReference type="Pfam" id="PF15870">
    <property type="entry name" value="EloA-BP1"/>
    <property type="match status" value="1"/>
</dbReference>
<feature type="coiled-coil region" evidence="7">
    <location>
        <begin position="1028"/>
        <end position="1062"/>
    </location>
</feature>
<feature type="compositionally biased region" description="Acidic residues" evidence="8">
    <location>
        <begin position="215"/>
        <end position="238"/>
    </location>
</feature>
<feature type="compositionally biased region" description="Basic and acidic residues" evidence="8">
    <location>
        <begin position="807"/>
        <end position="817"/>
    </location>
</feature>
<dbReference type="Proteomes" id="UP001497623">
    <property type="component" value="Unassembled WGS sequence"/>
</dbReference>
<dbReference type="CDD" id="cd06145">
    <property type="entry name" value="REX1_like"/>
    <property type="match status" value="1"/>
</dbReference>
<feature type="compositionally biased region" description="Basic and acidic residues" evidence="8">
    <location>
        <begin position="506"/>
        <end position="567"/>
    </location>
</feature>
<feature type="compositionally biased region" description="Low complexity" evidence="8">
    <location>
        <begin position="1117"/>
        <end position="1135"/>
    </location>
</feature>
<evidence type="ECO:0000313" key="10">
    <source>
        <dbReference type="EMBL" id="CAL4108463.1"/>
    </source>
</evidence>
<dbReference type="GO" id="GO:0003676">
    <property type="term" value="F:nucleic acid binding"/>
    <property type="evidence" value="ECO:0007669"/>
    <property type="project" value="InterPro"/>
</dbReference>
<organism evidence="10 11">
    <name type="scientific">Meganyctiphanes norvegica</name>
    <name type="common">Northern krill</name>
    <name type="synonym">Thysanopoda norvegica</name>
    <dbReference type="NCBI Taxonomy" id="48144"/>
    <lineage>
        <taxon>Eukaryota</taxon>
        <taxon>Metazoa</taxon>
        <taxon>Ecdysozoa</taxon>
        <taxon>Arthropoda</taxon>
        <taxon>Crustacea</taxon>
        <taxon>Multicrustacea</taxon>
        <taxon>Malacostraca</taxon>
        <taxon>Eumalacostraca</taxon>
        <taxon>Eucarida</taxon>
        <taxon>Euphausiacea</taxon>
        <taxon>Euphausiidae</taxon>
        <taxon>Meganyctiphanes</taxon>
    </lineage>
</organism>
<feature type="compositionally biased region" description="Acidic residues" evidence="8">
    <location>
        <begin position="942"/>
        <end position="951"/>
    </location>
</feature>
<feature type="domain" description="Exonuclease" evidence="9">
    <location>
        <begin position="1462"/>
        <end position="1621"/>
    </location>
</feature>
<dbReference type="PANTHER" id="PTHR12801">
    <property type="entry name" value="RNA EXONUCLEASE REXO1 / RECO3 FAMILY MEMBER-RELATED"/>
    <property type="match status" value="1"/>
</dbReference>
<dbReference type="GO" id="GO:0004527">
    <property type="term" value="F:exonuclease activity"/>
    <property type="evidence" value="ECO:0007669"/>
    <property type="project" value="UniProtKB-KW"/>
</dbReference>
<feature type="compositionally biased region" description="Basic residues" evidence="8">
    <location>
        <begin position="283"/>
        <end position="296"/>
    </location>
</feature>
<dbReference type="GO" id="GO:0005634">
    <property type="term" value="C:nucleus"/>
    <property type="evidence" value="ECO:0007669"/>
    <property type="project" value="UniProtKB-SubCell"/>
</dbReference>
<protein>
    <recommendedName>
        <fullName evidence="9">Exonuclease domain-containing protein</fullName>
    </recommendedName>
</protein>
<dbReference type="SUPFAM" id="SSF53098">
    <property type="entry name" value="Ribonuclease H-like"/>
    <property type="match status" value="1"/>
</dbReference>
<feature type="compositionally biased region" description="Basic and acidic residues" evidence="8">
    <location>
        <begin position="683"/>
        <end position="745"/>
    </location>
</feature>
<dbReference type="InterPro" id="IPR013520">
    <property type="entry name" value="Ribonucl_H"/>
</dbReference>
<feature type="compositionally biased region" description="Polar residues" evidence="8">
    <location>
        <begin position="386"/>
        <end position="396"/>
    </location>
</feature>
<keyword evidence="4" id="KW-0378">Hydrolase</keyword>
<feature type="compositionally biased region" description="Basic and acidic residues" evidence="8">
    <location>
        <begin position="922"/>
        <end position="941"/>
    </location>
</feature>
<evidence type="ECO:0000259" key="9">
    <source>
        <dbReference type="SMART" id="SM00479"/>
    </source>
</evidence>
<feature type="compositionally biased region" description="Basic residues" evidence="8">
    <location>
        <begin position="21"/>
        <end position="35"/>
    </location>
</feature>
<name>A0AAV2QZ67_MEGNR</name>
<evidence type="ECO:0000256" key="8">
    <source>
        <dbReference type="SAM" id="MobiDB-lite"/>
    </source>
</evidence>
<dbReference type="InterPro" id="IPR036397">
    <property type="entry name" value="RNaseH_sf"/>
</dbReference>
<feature type="compositionally biased region" description="Basic and acidic residues" evidence="8">
    <location>
        <begin position="372"/>
        <end position="385"/>
    </location>
</feature>
<feature type="compositionally biased region" description="Basic and acidic residues" evidence="8">
    <location>
        <begin position="297"/>
        <end position="313"/>
    </location>
</feature>
<comment type="subcellular location">
    <subcellularLocation>
        <location evidence="1">Nucleus</location>
    </subcellularLocation>
</comment>
<dbReference type="FunFam" id="3.30.420.10:FF:000019">
    <property type="entry name" value="RNA exonuclease NEF-sp"/>
    <property type="match status" value="1"/>
</dbReference>
<dbReference type="PANTHER" id="PTHR12801:SF115">
    <property type="entry name" value="FI18136P1-RELATED"/>
    <property type="match status" value="1"/>
</dbReference>
<evidence type="ECO:0000256" key="1">
    <source>
        <dbReference type="ARBA" id="ARBA00004123"/>
    </source>
</evidence>
<accession>A0AAV2QZ67</accession>
<evidence type="ECO:0000256" key="7">
    <source>
        <dbReference type="SAM" id="Coils"/>
    </source>
</evidence>
<reference evidence="10 11" key="1">
    <citation type="submission" date="2024-05" db="EMBL/GenBank/DDBJ databases">
        <authorList>
            <person name="Wallberg A."/>
        </authorList>
    </citation>
    <scope>NUCLEOTIDE SEQUENCE [LARGE SCALE GENOMIC DNA]</scope>
</reference>
<feature type="compositionally biased region" description="Low complexity" evidence="8">
    <location>
        <begin position="1258"/>
        <end position="1272"/>
    </location>
</feature>
<dbReference type="InterPro" id="IPR031736">
    <property type="entry name" value="REXO1-like_dom"/>
</dbReference>
<feature type="region of interest" description="Disordered" evidence="8">
    <location>
        <begin position="1"/>
        <end position="327"/>
    </location>
</feature>
<feature type="non-terminal residue" evidence="10">
    <location>
        <position position="1"/>
    </location>
</feature>
<feature type="region of interest" description="Disordered" evidence="8">
    <location>
        <begin position="341"/>
        <end position="567"/>
    </location>
</feature>
<dbReference type="InterPro" id="IPR047021">
    <property type="entry name" value="REXO1/3/4-like"/>
</dbReference>
<keyword evidence="5" id="KW-0269">Exonuclease</keyword>
<keyword evidence="11" id="KW-1185">Reference proteome</keyword>
<proteinExistence type="inferred from homology"/>
<keyword evidence="6" id="KW-0539">Nucleus</keyword>
<comment type="caution">
    <text evidence="10">The sequence shown here is derived from an EMBL/GenBank/DDBJ whole genome shotgun (WGS) entry which is preliminary data.</text>
</comment>
<dbReference type="InterPro" id="IPR012337">
    <property type="entry name" value="RNaseH-like_sf"/>
</dbReference>
<feature type="compositionally biased region" description="Low complexity" evidence="8">
    <location>
        <begin position="833"/>
        <end position="857"/>
    </location>
</feature>
<comment type="similarity">
    <text evidence="2">Belongs to the REXO1/REXO3 family.</text>
</comment>
<feature type="compositionally biased region" description="Basic residues" evidence="8">
    <location>
        <begin position="178"/>
        <end position="209"/>
    </location>
</feature>
<sequence>ESERDVTEDKLDEESDVSSGKGKKKHKKKKKRSRKKSDSAENSNKESSDKDQDKKKRKQRKNRKSFDTDESEFDTDKENTDKKHKSKNVEGKKDKDKRIKEKESKSHSESEKEDINKDKLEKKNKSNKGQEKISERKSRPRERKSGDSHDNDEKDKDKTNVKEKKKRKRSSSSERSSSRHRSSSRKRKKKKRGNKHKKKHGRKHKKRKYSKSDAEESDDDDDSDEEEKSEESDEDSESCDEKESNAKEKSKKHKTSKRHKKTSRNKNKSKNKSRSSSDSSSRSRSRSRSNSKNRDKKSKDRKESKSKAERKTSPEISIPMPVDPSKIKEEKIDIVDLTKVKIEKDDDKHKHLNRDNMKNNSKNIQLPCNKTIKTEDVENEKESCKQKQTNKNSIVNDNDKFNQTKSKEEANPITNRKLVEKEEISSTDKEISKSVDARRTSDDTLKEKDKSNEKSYSKSKINDRSESDKSKERVVKENKSSSNVHKVDLNKEIEKLKSKSSNNNKDNIDRRKSVDERRDSGDRSKEKDNEKNYSKSKYNERSESSNRKERVVKENESSSSDIHKVDLEKEIEKLDGKSSIPDNITSNIVLSNKSSEESVNPVPAMSIFDMVLASTAASPIKKTLKDVSIFDAVVDNNEELPSPSSSPNQSPGNLPDSPSFDYNSKFTDPPGTFNFDGIKRRKSSSDEKDTSREKGKDKNVRLKDKKESNKKEEYNKETKIAKKEHSKDKHSTEKERENKSKDDHHKLHKSSSSSSSHRSNKESKHSSSKSSSSSTSKHKESSSSSSRSSSHSKKKDESKNHSSNSKCKSEKESDGKINRHSSSSSHSNKKHSSSSSSSKTSSSSTSNKKKTSSTSSSSKRKELLFEDLLNQPNKKLKTEKIKSQSEVGFSKNVDSDDGGDSPMPDLSALDDIEDDDWNHIINSDKPHSSHDYSHLENLRSDDSEEDELADLDDPRVMEECKQMFDDFKPPPEGMIHQSIPKERKVSKGTLDAQLPSSKQRIARASNSGNISGNLIQRPIHRKPKMTPTQMMMERYKKLKEKAEELNKLVKTQEEQLKKQQNKNAPSDSCTKIESKPIALSAAILNKPIAGKTRIARVPNVAGLLQARDKIKSIPTPSSHSLLSSQASKASGSVSAHTTAMTNSKGLKRIAHTPALESLARPIVPVEYGSKVPQNVRQRYLNTFIDECLKFCDGQTEAFSKAMAEERVCFNRATSRSIYLNLAVNTIKRLRIKQISEDAQELLLNDPQYSQDCFENQPSTSSGVSSKSLLSHPPSHKPNPMSSPTNPNLRSQSHFTTLASGGSKGSWSIEKVRRTNSEVEKLKGLALYKHLKKYILSEEDLDANGYPRPDPEEKGKAVIKVLDKRKKISPSSTERHCDRCNTLYVVDKWGFPTSSKQCSHHWGRMYKRRAPGGLTAMYSCCSGDMTSEGCNIASTHVSINFLPKELRGYVRTLPKNSKNGDFGIYALDCEMCYTTAGNELTRLTIIDAEDNLVYDTLIKPDNPIIDYNTRFSGITEEDMEDVTTTIREVQTSCLTRFSDKTILIGHSLESDLHALKIIHDTVVDTSVVFPHKMGPPYKRALRNLASEFLKRIIQEDVSGHDSKEDAAAAMDLMHWKVREDLKTNK</sequence>
<evidence type="ECO:0000256" key="3">
    <source>
        <dbReference type="ARBA" id="ARBA00022722"/>
    </source>
</evidence>
<feature type="compositionally biased region" description="Basic and acidic residues" evidence="8">
    <location>
        <begin position="397"/>
        <end position="410"/>
    </location>
</feature>
<evidence type="ECO:0000256" key="2">
    <source>
        <dbReference type="ARBA" id="ARBA00006357"/>
    </source>
</evidence>
<feature type="non-terminal residue" evidence="10">
    <location>
        <position position="1624"/>
    </location>
</feature>
<feature type="compositionally biased region" description="Basic and acidic residues" evidence="8">
    <location>
        <begin position="341"/>
        <end position="357"/>
    </location>
</feature>
<gene>
    <name evidence="10" type="ORF">MNOR_LOCUS18894</name>
</gene>
<feature type="compositionally biased region" description="Basic and acidic residues" evidence="8">
    <location>
        <begin position="74"/>
        <end position="162"/>
    </location>
</feature>
<feature type="compositionally biased region" description="Basic and acidic residues" evidence="8">
    <location>
        <begin position="417"/>
        <end position="497"/>
    </location>
</feature>
<feature type="compositionally biased region" description="Basic and acidic residues" evidence="8">
    <location>
        <begin position="36"/>
        <end position="54"/>
    </location>
</feature>
<evidence type="ECO:0000256" key="4">
    <source>
        <dbReference type="ARBA" id="ARBA00022801"/>
    </source>
</evidence>
<dbReference type="Gene3D" id="3.30.420.10">
    <property type="entry name" value="Ribonuclease H-like superfamily/Ribonuclease H"/>
    <property type="match status" value="1"/>
</dbReference>
<dbReference type="InterPro" id="IPR034922">
    <property type="entry name" value="REX1-like_exo"/>
</dbReference>
<feature type="compositionally biased region" description="Basic and acidic residues" evidence="8">
    <location>
        <begin position="239"/>
        <end position="248"/>
    </location>
</feature>
<feature type="region of interest" description="Disordered" evidence="8">
    <location>
        <begin position="637"/>
        <end position="953"/>
    </location>
</feature>
<evidence type="ECO:0000256" key="6">
    <source>
        <dbReference type="ARBA" id="ARBA00023242"/>
    </source>
</evidence>
<dbReference type="SMART" id="SM00479">
    <property type="entry name" value="EXOIII"/>
    <property type="match status" value="1"/>
</dbReference>
<feature type="compositionally biased region" description="Basic residues" evidence="8">
    <location>
        <begin position="249"/>
        <end position="273"/>
    </location>
</feature>
<feature type="region of interest" description="Disordered" evidence="8">
    <location>
        <begin position="1114"/>
        <end position="1140"/>
    </location>
</feature>
<feature type="compositionally biased region" description="Low complexity" evidence="8">
    <location>
        <begin position="639"/>
        <end position="655"/>
    </location>
</feature>
<evidence type="ECO:0000313" key="11">
    <source>
        <dbReference type="Proteomes" id="UP001497623"/>
    </source>
</evidence>
<evidence type="ECO:0000256" key="5">
    <source>
        <dbReference type="ARBA" id="ARBA00022839"/>
    </source>
</evidence>
<keyword evidence="3" id="KW-0540">Nuclease</keyword>